<accession>A0A9E7F4N3</accession>
<proteinExistence type="predicted"/>
<organism evidence="1 2">
    <name type="scientific">Musa troglodytarum</name>
    <name type="common">fe'i banana</name>
    <dbReference type="NCBI Taxonomy" id="320322"/>
    <lineage>
        <taxon>Eukaryota</taxon>
        <taxon>Viridiplantae</taxon>
        <taxon>Streptophyta</taxon>
        <taxon>Embryophyta</taxon>
        <taxon>Tracheophyta</taxon>
        <taxon>Spermatophyta</taxon>
        <taxon>Magnoliopsida</taxon>
        <taxon>Liliopsida</taxon>
        <taxon>Zingiberales</taxon>
        <taxon>Musaceae</taxon>
        <taxon>Musa</taxon>
    </lineage>
</organism>
<dbReference type="EMBL" id="CP097504">
    <property type="protein sequence ID" value="URD88520.1"/>
    <property type="molecule type" value="Genomic_DNA"/>
</dbReference>
<sequence length="93" mass="10436">MPLARTVEEKTAEASLPFNFVMAIDQPERDGIMRTYPFAFTIKDLHELVVSLKDASYNFTARENASNSDEFNKVGVIKIIVRMTCKGMLYGAA</sequence>
<evidence type="ECO:0000313" key="2">
    <source>
        <dbReference type="Proteomes" id="UP001055439"/>
    </source>
</evidence>
<dbReference type="AlphaFoldDB" id="A0A9E7F4N3"/>
<name>A0A9E7F4N3_9LILI</name>
<keyword evidence="2" id="KW-1185">Reference proteome</keyword>
<evidence type="ECO:0000313" key="1">
    <source>
        <dbReference type="EMBL" id="URD88520.1"/>
    </source>
</evidence>
<reference evidence="1" key="1">
    <citation type="submission" date="2022-05" db="EMBL/GenBank/DDBJ databases">
        <title>The Musa troglodytarum L. genome provides insights into the mechanism of non-climacteric behaviour and enrichment of carotenoids.</title>
        <authorList>
            <person name="Wang J."/>
        </authorList>
    </citation>
    <scope>NUCLEOTIDE SEQUENCE</scope>
    <source>
        <tissue evidence="1">Leaf</tissue>
    </source>
</reference>
<protein>
    <submittedName>
        <fullName evidence="1">Uncharacterized protein</fullName>
    </submittedName>
</protein>
<gene>
    <name evidence="1" type="ORF">MUK42_30141</name>
</gene>
<dbReference type="Proteomes" id="UP001055439">
    <property type="component" value="Chromosome 2"/>
</dbReference>